<name>A0A9X1WGS5_9CORY</name>
<feature type="domain" description="DUF6457" evidence="2">
    <location>
        <begin position="18"/>
        <end position="86"/>
    </location>
</feature>
<dbReference type="RefSeq" id="WP_244803613.1">
    <property type="nucleotide sequence ID" value="NZ_JALIEA010000011.1"/>
</dbReference>
<feature type="compositionally biased region" description="Polar residues" evidence="1">
    <location>
        <begin position="1"/>
        <end position="13"/>
    </location>
</feature>
<comment type="caution">
    <text evidence="3">The sequence shown here is derived from an EMBL/GenBank/DDBJ whole genome shotgun (WGS) entry which is preliminary data.</text>
</comment>
<dbReference type="InterPro" id="IPR045598">
    <property type="entry name" value="DUF6457"/>
</dbReference>
<protein>
    <submittedName>
        <fullName evidence="3">DUF6457 domain-containing protein</fullName>
    </submittedName>
</protein>
<feature type="region of interest" description="Disordered" evidence="1">
    <location>
        <begin position="1"/>
        <end position="21"/>
    </location>
</feature>
<gene>
    <name evidence="3" type="ORF">MUN33_03965</name>
</gene>
<reference evidence="3" key="1">
    <citation type="submission" date="2022-04" db="EMBL/GenBank/DDBJ databases">
        <title>Corynebacterium kalidii LD5P10.</title>
        <authorList>
            <person name="Sun J.Q."/>
        </authorList>
    </citation>
    <scope>NUCLEOTIDE SEQUENCE</scope>
    <source>
        <strain evidence="3">LD5P10</strain>
    </source>
</reference>
<evidence type="ECO:0000256" key="1">
    <source>
        <dbReference type="SAM" id="MobiDB-lite"/>
    </source>
</evidence>
<evidence type="ECO:0000313" key="4">
    <source>
        <dbReference type="Proteomes" id="UP001139207"/>
    </source>
</evidence>
<evidence type="ECO:0000313" key="3">
    <source>
        <dbReference type="EMBL" id="MCJ7857873.1"/>
    </source>
</evidence>
<dbReference type="Pfam" id="PF20058">
    <property type="entry name" value="DUF6457"/>
    <property type="match status" value="1"/>
</dbReference>
<evidence type="ECO:0000259" key="2">
    <source>
        <dbReference type="Pfam" id="PF20058"/>
    </source>
</evidence>
<keyword evidence="4" id="KW-1185">Reference proteome</keyword>
<organism evidence="3 4">
    <name type="scientific">Corynebacterium kalidii</name>
    <dbReference type="NCBI Taxonomy" id="2931982"/>
    <lineage>
        <taxon>Bacteria</taxon>
        <taxon>Bacillati</taxon>
        <taxon>Actinomycetota</taxon>
        <taxon>Actinomycetes</taxon>
        <taxon>Mycobacteriales</taxon>
        <taxon>Corynebacteriaceae</taxon>
        <taxon>Corynebacterium</taxon>
    </lineage>
</organism>
<dbReference type="AlphaFoldDB" id="A0A9X1WGS5"/>
<accession>A0A9X1WGS5</accession>
<dbReference type="Proteomes" id="UP001139207">
    <property type="component" value="Unassembled WGS sequence"/>
</dbReference>
<proteinExistence type="predicted"/>
<sequence length="119" mass="12495">MNQSSNPSSTSRKGSPEEMVSAHAWLSQVAEELGLPADIVRQSVRDVLELTAAVAHNRSRPAAPVTAFLIGLAAGQAAGQTAERQAPGENVSGDDLFSAARPRIERITARALDGISEHP</sequence>
<dbReference type="EMBL" id="JALIEA010000011">
    <property type="protein sequence ID" value="MCJ7857873.1"/>
    <property type="molecule type" value="Genomic_DNA"/>
</dbReference>